<sequence>MSKHRLTIVLLGIIIAAGLSMLYTILLATTVNSLFLNGLAYGLIIYLVATTFGDWAKSVEK</sequence>
<protein>
    <submittedName>
        <fullName evidence="2">Uncharacterized protein</fullName>
    </submittedName>
</protein>
<comment type="caution">
    <text evidence="2">The sequence shown here is derived from an EMBL/GenBank/DDBJ whole genome shotgun (WGS) entry which is preliminary data.</text>
</comment>
<evidence type="ECO:0000313" key="2">
    <source>
        <dbReference type="EMBL" id="KRO25012.1"/>
    </source>
</evidence>
<dbReference type="AlphaFoldDB" id="A0A0R2NGU2"/>
<organism evidence="2 3">
    <name type="scientific">Lactiplantibacillus fabifermentans DSM 21115</name>
    <dbReference type="NCBI Taxonomy" id="1413187"/>
    <lineage>
        <taxon>Bacteria</taxon>
        <taxon>Bacillati</taxon>
        <taxon>Bacillota</taxon>
        <taxon>Bacilli</taxon>
        <taxon>Lactobacillales</taxon>
        <taxon>Lactobacillaceae</taxon>
        <taxon>Lactiplantibacillus</taxon>
    </lineage>
</organism>
<keyword evidence="1" id="KW-1133">Transmembrane helix</keyword>
<reference evidence="2 3" key="1">
    <citation type="journal article" date="2015" name="Genome Announc.">
        <title>Expanding the biotechnology potential of lactobacilli through comparative genomics of 213 strains and associated genera.</title>
        <authorList>
            <person name="Sun Z."/>
            <person name="Harris H.M."/>
            <person name="McCann A."/>
            <person name="Guo C."/>
            <person name="Argimon S."/>
            <person name="Zhang W."/>
            <person name="Yang X."/>
            <person name="Jeffery I.B."/>
            <person name="Cooney J.C."/>
            <person name="Kagawa T.F."/>
            <person name="Liu W."/>
            <person name="Song Y."/>
            <person name="Salvetti E."/>
            <person name="Wrobel A."/>
            <person name="Rasinkangas P."/>
            <person name="Parkhill J."/>
            <person name="Rea M.C."/>
            <person name="O'Sullivan O."/>
            <person name="Ritari J."/>
            <person name="Douillard F.P."/>
            <person name="Paul Ross R."/>
            <person name="Yang R."/>
            <person name="Briner A.E."/>
            <person name="Felis G.E."/>
            <person name="de Vos W.M."/>
            <person name="Barrangou R."/>
            <person name="Klaenhammer T.R."/>
            <person name="Caufield P.W."/>
            <person name="Cui Y."/>
            <person name="Zhang H."/>
            <person name="O'Toole P.W."/>
        </authorList>
    </citation>
    <scope>NUCLEOTIDE SEQUENCE [LARGE SCALE GENOMIC DNA]</scope>
    <source>
        <strain evidence="2 3">DSM 21115</strain>
    </source>
</reference>
<keyword evidence="1" id="KW-0472">Membrane</keyword>
<evidence type="ECO:0000256" key="1">
    <source>
        <dbReference type="SAM" id="Phobius"/>
    </source>
</evidence>
<accession>A0A0R2NGU2</accession>
<keyword evidence="3" id="KW-1185">Reference proteome</keyword>
<proteinExistence type="predicted"/>
<name>A0A0R2NGU2_9LACO</name>
<feature type="transmembrane region" description="Helical" evidence="1">
    <location>
        <begin position="7"/>
        <end position="28"/>
    </location>
</feature>
<gene>
    <name evidence="2" type="ORF">DY78_GL001365</name>
</gene>
<dbReference type="EMBL" id="AYGX02000155">
    <property type="protein sequence ID" value="KRO25012.1"/>
    <property type="molecule type" value="Genomic_DNA"/>
</dbReference>
<feature type="transmembrane region" description="Helical" evidence="1">
    <location>
        <begin position="34"/>
        <end position="56"/>
    </location>
</feature>
<evidence type="ECO:0000313" key="3">
    <source>
        <dbReference type="Proteomes" id="UP000050920"/>
    </source>
</evidence>
<dbReference type="Proteomes" id="UP000050920">
    <property type="component" value="Unassembled WGS sequence"/>
</dbReference>
<keyword evidence="1" id="KW-0812">Transmembrane</keyword>
<dbReference type="RefSeq" id="WP_024623931.1">
    <property type="nucleotide sequence ID" value="NZ_AYGX02000155.1"/>
</dbReference>